<dbReference type="SUPFAM" id="SSF89796">
    <property type="entry name" value="CoA-transferase family III (CaiB/BaiF)"/>
    <property type="match status" value="1"/>
</dbReference>
<protein>
    <submittedName>
        <fullName evidence="1">Formyl-CoA transferase</fullName>
        <ecNumber evidence="1">2.8.3.16</ecNumber>
    </submittedName>
</protein>
<name>A0ABU3MA41_9ACTN</name>
<accession>A0ABU3MA41</accession>
<dbReference type="GO" id="GO:0033608">
    <property type="term" value="F:formyl-CoA transferase activity"/>
    <property type="evidence" value="ECO:0007669"/>
    <property type="project" value="UniProtKB-EC"/>
</dbReference>
<evidence type="ECO:0000313" key="2">
    <source>
        <dbReference type="Proteomes" id="UP001257948"/>
    </source>
</evidence>
<proteinExistence type="predicted"/>
<evidence type="ECO:0000313" key="1">
    <source>
        <dbReference type="EMBL" id="MDT7847822.1"/>
    </source>
</evidence>
<dbReference type="InterPro" id="IPR023606">
    <property type="entry name" value="CoA-Trfase_III_dom_1_sf"/>
</dbReference>
<keyword evidence="2" id="KW-1185">Reference proteome</keyword>
<sequence>GNPLKLSDSPTRITPSPLLGQHNEEIYVGELGLGDEELRLLKTSGVI</sequence>
<organism evidence="1 2">
    <name type="scientific">Streptomyces justiciae</name>
    <dbReference type="NCBI Taxonomy" id="2780140"/>
    <lineage>
        <taxon>Bacteria</taxon>
        <taxon>Bacillati</taxon>
        <taxon>Actinomycetota</taxon>
        <taxon>Actinomycetes</taxon>
        <taxon>Kitasatosporales</taxon>
        <taxon>Streptomycetaceae</taxon>
        <taxon>Streptomyces</taxon>
    </lineage>
</organism>
<gene>
    <name evidence="1" type="ORF">RQC66_44685</name>
</gene>
<reference evidence="2" key="1">
    <citation type="submission" date="2023-07" db="EMBL/GenBank/DDBJ databases">
        <title>Draft genome sequence of the endophytic actinobacterium Streptomyces justiciae WPN32, a potential antibiotic producer.</title>
        <authorList>
            <person name="Yasawong M."/>
            <person name="Pana W."/>
            <person name="Ganta P."/>
            <person name="Santapan N."/>
            <person name="Songngamsuk T."/>
            <person name="Phatcharaharikarn M."/>
            <person name="Kerdtoob S."/>
            <person name="Nantapong N."/>
        </authorList>
    </citation>
    <scope>NUCLEOTIDE SEQUENCE [LARGE SCALE GENOMIC DNA]</scope>
    <source>
        <strain evidence="2">WPN32</strain>
    </source>
</reference>
<comment type="caution">
    <text evidence="1">The sequence shown here is derived from an EMBL/GenBank/DDBJ whole genome shotgun (WGS) entry which is preliminary data.</text>
</comment>
<dbReference type="Gene3D" id="3.40.50.10540">
    <property type="entry name" value="Crotonobetainyl-coa:carnitine coa-transferase, domain 1"/>
    <property type="match status" value="1"/>
</dbReference>
<dbReference type="EMBL" id="JAVTLL010000066">
    <property type="protein sequence ID" value="MDT7847822.1"/>
    <property type="molecule type" value="Genomic_DNA"/>
</dbReference>
<keyword evidence="1" id="KW-0808">Transferase</keyword>
<feature type="non-terminal residue" evidence="1">
    <location>
        <position position="1"/>
    </location>
</feature>
<dbReference type="Proteomes" id="UP001257948">
    <property type="component" value="Unassembled WGS sequence"/>
</dbReference>
<dbReference type="EC" id="2.8.3.16" evidence="1"/>